<dbReference type="PROSITE" id="PS51257">
    <property type="entry name" value="PROKAR_LIPOPROTEIN"/>
    <property type="match status" value="1"/>
</dbReference>
<keyword evidence="7 16" id="KW-0479">Metal-binding</keyword>
<evidence type="ECO:0000256" key="1">
    <source>
        <dbReference type="ARBA" id="ARBA00004141"/>
    </source>
</evidence>
<keyword evidence="9 17" id="KW-0249">Electron transport</keyword>
<evidence type="ECO:0000256" key="11">
    <source>
        <dbReference type="ARBA" id="ARBA00023004"/>
    </source>
</evidence>
<evidence type="ECO:0000256" key="7">
    <source>
        <dbReference type="ARBA" id="ARBA00022723"/>
    </source>
</evidence>
<evidence type="ECO:0000256" key="5">
    <source>
        <dbReference type="ARBA" id="ARBA00022660"/>
    </source>
</evidence>
<evidence type="ECO:0000256" key="13">
    <source>
        <dbReference type="ARBA" id="ARBA00023136"/>
    </source>
</evidence>
<accession>A0ABY4GMP4</accession>
<evidence type="ECO:0000256" key="10">
    <source>
        <dbReference type="ARBA" id="ARBA00022989"/>
    </source>
</evidence>
<dbReference type="EC" id="7.1.1.9" evidence="18"/>
<keyword evidence="6 17" id="KW-0812">Transmembrane</keyword>
<protein>
    <recommendedName>
        <fullName evidence="18">Cytochrome c oxidase subunit 2</fullName>
        <ecNumber evidence="18">7.1.1.9</ecNumber>
    </recommendedName>
</protein>
<dbReference type="PROSITE" id="PS51007">
    <property type="entry name" value="CYTC"/>
    <property type="match status" value="1"/>
</dbReference>
<keyword evidence="10 19" id="KW-1133">Transmembrane helix</keyword>
<keyword evidence="13 19" id="KW-0472">Membrane</keyword>
<dbReference type="Gene3D" id="2.60.40.420">
    <property type="entry name" value="Cupredoxins - blue copper proteins"/>
    <property type="match status" value="1"/>
</dbReference>
<evidence type="ECO:0000256" key="12">
    <source>
        <dbReference type="ARBA" id="ARBA00023008"/>
    </source>
</evidence>
<dbReference type="InterPro" id="IPR009056">
    <property type="entry name" value="Cyt_c-like_dom"/>
</dbReference>
<dbReference type="Gene3D" id="1.10.287.90">
    <property type="match status" value="1"/>
</dbReference>
<evidence type="ECO:0000256" key="17">
    <source>
        <dbReference type="RuleBase" id="RU000456"/>
    </source>
</evidence>
<evidence type="ECO:0000256" key="15">
    <source>
        <dbReference type="ARBA" id="ARBA00047816"/>
    </source>
</evidence>
<keyword evidence="8" id="KW-1278">Translocase</keyword>
<dbReference type="InterPro" id="IPR034236">
    <property type="entry name" value="CuRO_CcO_Caa3_II"/>
</dbReference>
<dbReference type="Pfam" id="PF00116">
    <property type="entry name" value="COX2"/>
    <property type="match status" value="1"/>
</dbReference>
<reference evidence="23 24" key="1">
    <citation type="submission" date="2022-04" db="EMBL/GenBank/DDBJ databases">
        <title>Gracilibacillus sp. isolated from saltern.</title>
        <authorList>
            <person name="Won M."/>
            <person name="Lee C.-M."/>
            <person name="Woen H.-Y."/>
            <person name="Kwon S.-W."/>
        </authorList>
    </citation>
    <scope>NUCLEOTIDE SEQUENCE [LARGE SCALE GENOMIC DNA]</scope>
    <source>
        <strain evidence="23 24">SSPM10-3</strain>
    </source>
</reference>
<evidence type="ECO:0000313" key="23">
    <source>
        <dbReference type="EMBL" id="UOQ85458.1"/>
    </source>
</evidence>
<dbReference type="InterPro" id="IPR001505">
    <property type="entry name" value="Copper_CuA"/>
</dbReference>
<keyword evidence="3 17" id="KW-0813">Transport</keyword>
<feature type="transmembrane region" description="Helical" evidence="19">
    <location>
        <begin position="90"/>
        <end position="112"/>
    </location>
</feature>
<evidence type="ECO:0000256" key="9">
    <source>
        <dbReference type="ARBA" id="ARBA00022982"/>
    </source>
</evidence>
<dbReference type="EMBL" id="CP095071">
    <property type="protein sequence ID" value="UOQ85458.1"/>
    <property type="molecule type" value="Genomic_DNA"/>
</dbReference>
<comment type="function">
    <text evidence="14 18">Subunits I and II form the functional core of the enzyme complex. Electrons originating in cytochrome c are transferred via heme a and Cu(A) to the binuclear center formed by heme a3 and Cu(B).</text>
</comment>
<name>A0ABY4GMP4_9BACI</name>
<evidence type="ECO:0000259" key="22">
    <source>
        <dbReference type="PROSITE" id="PS51007"/>
    </source>
</evidence>
<dbReference type="InterPro" id="IPR008972">
    <property type="entry name" value="Cupredoxin"/>
</dbReference>
<keyword evidence="4 16" id="KW-0349">Heme</keyword>
<evidence type="ECO:0000256" key="4">
    <source>
        <dbReference type="ARBA" id="ARBA00022617"/>
    </source>
</evidence>
<dbReference type="InterPro" id="IPR011759">
    <property type="entry name" value="Cyt_c_oxidase_su2_TM_dom"/>
</dbReference>
<keyword evidence="5 17" id="KW-0679">Respiratory chain</keyword>
<gene>
    <name evidence="23" type="primary">coxB</name>
    <name evidence="23" type="ORF">MUN87_00695</name>
</gene>
<evidence type="ECO:0000259" key="20">
    <source>
        <dbReference type="PROSITE" id="PS50857"/>
    </source>
</evidence>
<comment type="cofactor">
    <cofactor evidence="18">
        <name>Cu cation</name>
        <dbReference type="ChEBI" id="CHEBI:23378"/>
    </cofactor>
    <text evidence="18">Binds a copper A center.</text>
</comment>
<evidence type="ECO:0000256" key="8">
    <source>
        <dbReference type="ARBA" id="ARBA00022967"/>
    </source>
</evidence>
<proteinExistence type="inferred from homology"/>
<dbReference type="SUPFAM" id="SSF81464">
    <property type="entry name" value="Cytochrome c oxidase subunit II-like, transmembrane region"/>
    <property type="match status" value="1"/>
</dbReference>
<sequence length="367" mass="41342">MKDWMGKIRTLSIFSFLVMVLTACGKDNLTALVPKGYGAEQSFNVIIISILVMIVVFIVVMAIYIYVVLKFRRKKGQEDQIPVQTEGNKTLEVVWTVIPILLLIIIAVPTIASTYDLADEGEKEDSINVNVKGMQFWWNFEYANEEVQTSQELYIPVDQKVYLNMLSGDVIHAFWVPSISGKMDVSPENENTMYIQAFEEGVYWGKCTEFCGDSHSLMDFKIVVVSQEEYDQWIDGMKNTDPEYTAQSASAQEGQQLFNNNCISCHAIDASATNPVIAPNLADFDNRTMIAGIEHYSKEALVDWIMNPGEIKPGNGMMDAEYLDDEGMSTISEEDVEKIADFLMELKATDEPVDSVKDFREQEGQGN</sequence>
<evidence type="ECO:0000256" key="2">
    <source>
        <dbReference type="ARBA" id="ARBA00007866"/>
    </source>
</evidence>
<comment type="similarity">
    <text evidence="2 17">Belongs to the cytochrome c oxidase subunit 2 family.</text>
</comment>
<evidence type="ECO:0000256" key="16">
    <source>
        <dbReference type="PROSITE-ProRule" id="PRU00433"/>
    </source>
</evidence>
<dbReference type="InterPro" id="IPR036257">
    <property type="entry name" value="Cyt_c_oxidase_su2_TM_sf"/>
</dbReference>
<evidence type="ECO:0000259" key="21">
    <source>
        <dbReference type="PROSITE" id="PS50999"/>
    </source>
</evidence>
<comment type="catalytic activity">
    <reaction evidence="15 18">
        <text>4 Fe(II)-[cytochrome c] + O2 + 8 H(+)(in) = 4 Fe(III)-[cytochrome c] + 2 H2O + 4 H(+)(out)</text>
        <dbReference type="Rhea" id="RHEA:11436"/>
        <dbReference type="Rhea" id="RHEA-COMP:10350"/>
        <dbReference type="Rhea" id="RHEA-COMP:14399"/>
        <dbReference type="ChEBI" id="CHEBI:15377"/>
        <dbReference type="ChEBI" id="CHEBI:15378"/>
        <dbReference type="ChEBI" id="CHEBI:15379"/>
        <dbReference type="ChEBI" id="CHEBI:29033"/>
        <dbReference type="ChEBI" id="CHEBI:29034"/>
        <dbReference type="EC" id="7.1.1.9"/>
    </reaction>
</comment>
<dbReference type="SUPFAM" id="SSF46626">
    <property type="entry name" value="Cytochrome c"/>
    <property type="match status" value="1"/>
</dbReference>
<feature type="transmembrane region" description="Helical" evidence="19">
    <location>
        <begin position="41"/>
        <end position="69"/>
    </location>
</feature>
<evidence type="ECO:0000313" key="24">
    <source>
        <dbReference type="Proteomes" id="UP000831537"/>
    </source>
</evidence>
<dbReference type="InterPro" id="IPR045187">
    <property type="entry name" value="CcO_II"/>
</dbReference>
<evidence type="ECO:0000256" key="3">
    <source>
        <dbReference type="ARBA" id="ARBA00022448"/>
    </source>
</evidence>
<keyword evidence="12 18" id="KW-0186">Copper</keyword>
<dbReference type="InterPro" id="IPR002429">
    <property type="entry name" value="CcO_II-like_C"/>
</dbReference>
<dbReference type="PROSITE" id="PS50999">
    <property type="entry name" value="COX2_TM"/>
    <property type="match status" value="1"/>
</dbReference>
<evidence type="ECO:0000256" key="19">
    <source>
        <dbReference type="SAM" id="Phobius"/>
    </source>
</evidence>
<dbReference type="InterPro" id="IPR014222">
    <property type="entry name" value="Cyt_c_oxidase_su2"/>
</dbReference>
<dbReference type="PROSITE" id="PS00078">
    <property type="entry name" value="COX2"/>
    <property type="match status" value="1"/>
</dbReference>
<dbReference type="InterPro" id="IPR036909">
    <property type="entry name" value="Cyt_c-like_dom_sf"/>
</dbReference>
<dbReference type="PANTHER" id="PTHR22888:SF10">
    <property type="entry name" value="CYTOCHROME C OXIDASE SUBUNIT 2"/>
    <property type="match status" value="1"/>
</dbReference>
<feature type="domain" description="Cytochrome oxidase subunit II copper A binding" evidence="20">
    <location>
        <begin position="124"/>
        <end position="236"/>
    </location>
</feature>
<dbReference type="Proteomes" id="UP000831537">
    <property type="component" value="Chromosome"/>
</dbReference>
<dbReference type="PANTHER" id="PTHR22888">
    <property type="entry name" value="CYTOCHROME C OXIDASE, SUBUNIT II"/>
    <property type="match status" value="1"/>
</dbReference>
<dbReference type="Pfam" id="PF00034">
    <property type="entry name" value="Cytochrom_C"/>
    <property type="match status" value="1"/>
</dbReference>
<dbReference type="RefSeq" id="WP_244744678.1">
    <property type="nucleotide sequence ID" value="NZ_CP095071.1"/>
</dbReference>
<feature type="domain" description="Cytochrome oxidase subunit II transmembrane region profile" evidence="21">
    <location>
        <begin position="23"/>
        <end position="121"/>
    </location>
</feature>
<comment type="subcellular location">
    <subcellularLocation>
        <location evidence="17">Cell membrane</location>
        <topology evidence="17">Multi-pass membrane protein</topology>
    </subcellularLocation>
    <subcellularLocation>
        <location evidence="1">Membrane</location>
        <topology evidence="1">Multi-pass membrane protein</topology>
    </subcellularLocation>
</comment>
<dbReference type="PROSITE" id="PS50857">
    <property type="entry name" value="COX2_CUA"/>
    <property type="match status" value="1"/>
</dbReference>
<keyword evidence="11 16" id="KW-0408">Iron</keyword>
<organism evidence="23 24">
    <name type="scientific">Gracilibacillus salinarum</name>
    <dbReference type="NCBI Taxonomy" id="2932255"/>
    <lineage>
        <taxon>Bacteria</taxon>
        <taxon>Bacillati</taxon>
        <taxon>Bacillota</taxon>
        <taxon>Bacilli</taxon>
        <taxon>Bacillales</taxon>
        <taxon>Bacillaceae</taxon>
        <taxon>Gracilibacillus</taxon>
    </lineage>
</organism>
<dbReference type="NCBIfam" id="TIGR02866">
    <property type="entry name" value="CoxB"/>
    <property type="match status" value="1"/>
</dbReference>
<dbReference type="SUPFAM" id="SSF49503">
    <property type="entry name" value="Cupredoxins"/>
    <property type="match status" value="1"/>
</dbReference>
<evidence type="ECO:0000256" key="18">
    <source>
        <dbReference type="RuleBase" id="RU004024"/>
    </source>
</evidence>
<evidence type="ECO:0000256" key="14">
    <source>
        <dbReference type="ARBA" id="ARBA00024688"/>
    </source>
</evidence>
<evidence type="ECO:0000256" key="6">
    <source>
        <dbReference type="ARBA" id="ARBA00022692"/>
    </source>
</evidence>
<keyword evidence="24" id="KW-1185">Reference proteome</keyword>
<dbReference type="CDD" id="cd04213">
    <property type="entry name" value="CuRO_CcO_Caa3_II"/>
    <property type="match status" value="1"/>
</dbReference>
<dbReference type="Pfam" id="PF02790">
    <property type="entry name" value="COX2_TM"/>
    <property type="match status" value="1"/>
</dbReference>
<feature type="domain" description="Cytochrome c" evidence="22">
    <location>
        <begin position="249"/>
        <end position="347"/>
    </location>
</feature>